<evidence type="ECO:0000256" key="5">
    <source>
        <dbReference type="ARBA" id="ARBA00022786"/>
    </source>
</evidence>
<dbReference type="GO" id="GO:0061631">
    <property type="term" value="F:ubiquitin conjugating enzyme activity"/>
    <property type="evidence" value="ECO:0007669"/>
    <property type="project" value="UniProtKB-EC"/>
</dbReference>
<evidence type="ECO:0000259" key="9">
    <source>
        <dbReference type="PROSITE" id="PS50127"/>
    </source>
</evidence>
<keyword evidence="5 8" id="KW-0833">Ubl conjugation pathway</keyword>
<evidence type="ECO:0000256" key="2">
    <source>
        <dbReference type="ARBA" id="ARBA00004906"/>
    </source>
</evidence>
<feature type="active site" description="Glycyl thioester intermediate" evidence="7">
    <location>
        <position position="128"/>
    </location>
</feature>
<feature type="domain" description="UBC core" evidence="9">
    <location>
        <begin position="50"/>
        <end position="190"/>
    </location>
</feature>
<dbReference type="Gene3D" id="3.10.110.10">
    <property type="entry name" value="Ubiquitin Conjugating Enzyme"/>
    <property type="match status" value="1"/>
</dbReference>
<dbReference type="Proteomes" id="UP000634136">
    <property type="component" value="Unassembled WGS sequence"/>
</dbReference>
<name>A0A834W6J0_9FABA</name>
<keyword evidence="4 8" id="KW-0547">Nucleotide-binding</keyword>
<dbReference type="InterPro" id="IPR023313">
    <property type="entry name" value="UBQ-conjugating_AS"/>
</dbReference>
<comment type="caution">
    <text evidence="10">The sequence shown here is derived from an EMBL/GenBank/DDBJ whole genome shotgun (WGS) entry which is preliminary data.</text>
</comment>
<reference evidence="10" key="1">
    <citation type="submission" date="2020-09" db="EMBL/GenBank/DDBJ databases">
        <title>Genome-Enabled Discovery of Anthraquinone Biosynthesis in Senna tora.</title>
        <authorList>
            <person name="Kang S.-H."/>
            <person name="Pandey R.P."/>
            <person name="Lee C.-M."/>
            <person name="Sim J.-S."/>
            <person name="Jeong J.-T."/>
            <person name="Choi B.-S."/>
            <person name="Jung M."/>
            <person name="Ginzburg D."/>
            <person name="Zhao K."/>
            <person name="Won S.Y."/>
            <person name="Oh T.-J."/>
            <person name="Yu Y."/>
            <person name="Kim N.-H."/>
            <person name="Lee O.R."/>
            <person name="Lee T.-H."/>
            <person name="Bashyal P."/>
            <person name="Kim T.-S."/>
            <person name="Lee W.-H."/>
            <person name="Kawkins C."/>
            <person name="Kim C.-K."/>
            <person name="Kim J.S."/>
            <person name="Ahn B.O."/>
            <person name="Rhee S.Y."/>
            <person name="Sohng J.K."/>
        </authorList>
    </citation>
    <scope>NUCLEOTIDE SEQUENCE</scope>
    <source>
        <tissue evidence="10">Leaf</tissue>
    </source>
</reference>
<dbReference type="EMBL" id="JAAIUW010000010">
    <property type="protein sequence ID" value="KAF7811715.1"/>
    <property type="molecule type" value="Genomic_DNA"/>
</dbReference>
<dbReference type="Pfam" id="PF00179">
    <property type="entry name" value="UQ_con"/>
    <property type="match status" value="1"/>
</dbReference>
<organism evidence="10 11">
    <name type="scientific">Senna tora</name>
    <dbReference type="NCBI Taxonomy" id="362788"/>
    <lineage>
        <taxon>Eukaryota</taxon>
        <taxon>Viridiplantae</taxon>
        <taxon>Streptophyta</taxon>
        <taxon>Embryophyta</taxon>
        <taxon>Tracheophyta</taxon>
        <taxon>Spermatophyta</taxon>
        <taxon>Magnoliopsida</taxon>
        <taxon>eudicotyledons</taxon>
        <taxon>Gunneridae</taxon>
        <taxon>Pentapetalae</taxon>
        <taxon>rosids</taxon>
        <taxon>fabids</taxon>
        <taxon>Fabales</taxon>
        <taxon>Fabaceae</taxon>
        <taxon>Caesalpinioideae</taxon>
        <taxon>Cassia clade</taxon>
        <taxon>Senna</taxon>
    </lineage>
</organism>
<dbReference type="InterPro" id="IPR016135">
    <property type="entry name" value="UBQ-conjugating_enzyme/RWD"/>
</dbReference>
<comment type="pathway">
    <text evidence="2">Protein modification; protein ubiquitination.</text>
</comment>
<sequence>MDKDDAPICESRLLIVYDHVIEGELLLYGCLPLEVGRAWCNSKEPIGTYQWNIGSYHLFCAQEMYLESFRHASPVADNMFHWQATIMGPADTPYAGGVFLVGIRFPPNYPFTPPKVYHPNISITGRICLDILKDMWSPALTVSTVLLSIMSLLTDPNPDDPLEPDVAHMYKNDRGMYERTARHWTRLFARK</sequence>
<evidence type="ECO:0000313" key="10">
    <source>
        <dbReference type="EMBL" id="KAF7811715.1"/>
    </source>
</evidence>
<comment type="catalytic activity">
    <reaction evidence="1">
        <text>S-ubiquitinyl-[E1 ubiquitin-activating enzyme]-L-cysteine + [E2 ubiquitin-conjugating enzyme]-L-cysteine = [E1 ubiquitin-activating enzyme]-L-cysteine + S-ubiquitinyl-[E2 ubiquitin-conjugating enzyme]-L-cysteine.</text>
        <dbReference type="EC" id="2.3.2.23"/>
    </reaction>
</comment>
<keyword evidence="3" id="KW-0808">Transferase</keyword>
<dbReference type="SUPFAM" id="SSF54495">
    <property type="entry name" value="UBC-like"/>
    <property type="match status" value="1"/>
</dbReference>
<gene>
    <name evidence="10" type="ORF">G2W53_032691</name>
</gene>
<dbReference type="GO" id="GO:0005524">
    <property type="term" value="F:ATP binding"/>
    <property type="evidence" value="ECO:0007669"/>
    <property type="project" value="UniProtKB-UniRule"/>
</dbReference>
<dbReference type="PROSITE" id="PS00183">
    <property type="entry name" value="UBC_1"/>
    <property type="match status" value="1"/>
</dbReference>
<dbReference type="PROSITE" id="PS50127">
    <property type="entry name" value="UBC_2"/>
    <property type="match status" value="1"/>
</dbReference>
<evidence type="ECO:0000313" key="11">
    <source>
        <dbReference type="Proteomes" id="UP000634136"/>
    </source>
</evidence>
<comment type="similarity">
    <text evidence="8">Belongs to the ubiquitin-conjugating enzyme family.</text>
</comment>
<evidence type="ECO:0000256" key="6">
    <source>
        <dbReference type="ARBA" id="ARBA00022840"/>
    </source>
</evidence>
<dbReference type="AlphaFoldDB" id="A0A834W6J0"/>
<keyword evidence="6 8" id="KW-0067">ATP-binding</keyword>
<evidence type="ECO:0000256" key="3">
    <source>
        <dbReference type="ARBA" id="ARBA00022679"/>
    </source>
</evidence>
<evidence type="ECO:0000256" key="7">
    <source>
        <dbReference type="PROSITE-ProRule" id="PRU10133"/>
    </source>
</evidence>
<evidence type="ECO:0000256" key="4">
    <source>
        <dbReference type="ARBA" id="ARBA00022741"/>
    </source>
</evidence>
<evidence type="ECO:0000256" key="1">
    <source>
        <dbReference type="ARBA" id="ARBA00000485"/>
    </source>
</evidence>
<protein>
    <submittedName>
        <fullName evidence="10">Ubiquitin-conjugating enzyme E2-17 kDa</fullName>
    </submittedName>
</protein>
<dbReference type="InterPro" id="IPR000608">
    <property type="entry name" value="UBC"/>
</dbReference>
<dbReference type="OrthoDB" id="7851174at2759"/>
<keyword evidence="11" id="KW-1185">Reference proteome</keyword>
<proteinExistence type="inferred from homology"/>
<accession>A0A834W6J0</accession>
<dbReference type="PANTHER" id="PTHR24068">
    <property type="entry name" value="UBIQUITIN-CONJUGATING ENZYME E2"/>
    <property type="match status" value="1"/>
</dbReference>
<dbReference type="SMART" id="SM00212">
    <property type="entry name" value="UBCc"/>
    <property type="match status" value="1"/>
</dbReference>
<evidence type="ECO:0000256" key="8">
    <source>
        <dbReference type="RuleBase" id="RU362109"/>
    </source>
</evidence>
<dbReference type="FunFam" id="3.10.110.10:FF:000101">
    <property type="entry name" value="Ubiquitin-conjugating enzyme E2 D2"/>
    <property type="match status" value="1"/>
</dbReference>